<gene>
    <name evidence="1" type="ORF">CCDG5_0100</name>
</gene>
<dbReference type="KEGG" id="ccel:CCDG5_0100"/>
<sequence length="240" mass="27916">MYDLWEDSKIEIDKQRIRNYYKKEKDIVNNSIKSQKSNSSKVKRSDELQGKVIGKPVNIPNVKLGGFKPYPMDYLNKSAGLPTNSGTCEEACATNMLLYWNRCRGVHGLFINGKAERTFKELLSYMKYHNGTYDYIGYKGMGSYFARKDITDSKGHDYRSRSKVDWSFIKTNINNNNALAFCADCSTYKSGNGGHAFLAVGYCNTTEGQFIRVCDEWDYSVDHYYKYIWSNVNEVWYYRW</sequence>
<protein>
    <recommendedName>
        <fullName evidence="3">Peptidase C39-like domain-containing protein</fullName>
    </recommendedName>
</protein>
<dbReference type="PATRIC" id="fig|29343.3.peg.100"/>
<dbReference type="EMBL" id="LM995447">
    <property type="protein sequence ID" value="CDZ23244.1"/>
    <property type="molecule type" value="Genomic_DNA"/>
</dbReference>
<evidence type="ECO:0000313" key="2">
    <source>
        <dbReference type="Proteomes" id="UP000032431"/>
    </source>
</evidence>
<organism evidence="1 2">
    <name type="scientific">[Clostridium] cellulosi</name>
    <dbReference type="NCBI Taxonomy" id="29343"/>
    <lineage>
        <taxon>Bacteria</taxon>
        <taxon>Bacillati</taxon>
        <taxon>Bacillota</taxon>
        <taxon>Clostridia</taxon>
        <taxon>Eubacteriales</taxon>
        <taxon>Oscillospiraceae</taxon>
        <taxon>Oscillospiraceae incertae sedis</taxon>
    </lineage>
</organism>
<evidence type="ECO:0000313" key="1">
    <source>
        <dbReference type="EMBL" id="CDZ23244.1"/>
    </source>
</evidence>
<proteinExistence type="predicted"/>
<dbReference type="AlphaFoldDB" id="A0A078KQ54"/>
<dbReference type="HOGENOM" id="CLU_1154838_0_0_9"/>
<evidence type="ECO:0008006" key="3">
    <source>
        <dbReference type="Google" id="ProtNLM"/>
    </source>
</evidence>
<keyword evidence="2" id="KW-1185">Reference proteome</keyword>
<accession>A0A078KQ54</accession>
<dbReference type="Proteomes" id="UP000032431">
    <property type="component" value="Chromosome I"/>
</dbReference>
<reference evidence="2" key="1">
    <citation type="submission" date="2014-07" db="EMBL/GenBank/DDBJ databases">
        <authorList>
            <person name="Wibberg D."/>
        </authorList>
    </citation>
    <scope>NUCLEOTIDE SEQUENCE [LARGE SCALE GENOMIC DNA]</scope>
    <source>
        <strain evidence="2">DG5</strain>
    </source>
</reference>
<dbReference type="STRING" id="29343.CCDG5_0100"/>
<name>A0A078KQ54_9FIRM</name>